<evidence type="ECO:0000313" key="2">
    <source>
        <dbReference type="EMBL" id="MDY3512964.1"/>
    </source>
</evidence>
<sequence length="338" mass="37932">MKKKLSIKALLINFCLALFVSMFVAPMFGVSGLLMAVVIVGTSTVVQYFAPVISRQALNMSLQTEVWVAGIKENPIPNHSFVAQSVDMSEYVENNKLHLAEAGIEPSVHENYFEGNEDPLPIADIKDIANEVLLKTYSTDQTRHRQLQEIELQYDRRSSIINRHRISLAKNLGKRAAHAWSPQQDNEFNKVLNLGASDSVIDGIIDIKAFLESKDIYDGINICFTPEHLARIRKEDKSLYKDIMNESKMYGINVFQYSQNPLYTSAGVKKPFGAAKESGDKQASFIWVKDEVFRCFGDVEMYANLRDSGIQADTLSFAQRALVGVIRAKNPKYLGAIL</sequence>
<evidence type="ECO:0000313" key="3">
    <source>
        <dbReference type="Proteomes" id="UP001284033"/>
    </source>
</evidence>
<comment type="caution">
    <text evidence="2">The sequence shown here is derived from an EMBL/GenBank/DDBJ whole genome shotgun (WGS) entry which is preliminary data.</text>
</comment>
<organism evidence="2 3">
    <name type="scientific">Riemerella anatipestifer</name>
    <name type="common">Moraxella anatipestifer</name>
    <dbReference type="NCBI Taxonomy" id="34085"/>
    <lineage>
        <taxon>Bacteria</taxon>
        <taxon>Pseudomonadati</taxon>
        <taxon>Bacteroidota</taxon>
        <taxon>Flavobacteriia</taxon>
        <taxon>Flavobacteriales</taxon>
        <taxon>Weeksellaceae</taxon>
        <taxon>Riemerella</taxon>
    </lineage>
</organism>
<keyword evidence="1" id="KW-0812">Transmembrane</keyword>
<dbReference type="Proteomes" id="UP001284033">
    <property type="component" value="Unassembled WGS sequence"/>
</dbReference>
<protein>
    <submittedName>
        <fullName evidence="2">Uncharacterized protein</fullName>
    </submittedName>
</protein>
<keyword evidence="1" id="KW-1133">Transmembrane helix</keyword>
<dbReference type="AlphaFoldDB" id="A0AAP6HE99"/>
<evidence type="ECO:0000256" key="1">
    <source>
        <dbReference type="SAM" id="Phobius"/>
    </source>
</evidence>
<name>A0AAP6HE99_RIEAN</name>
<gene>
    <name evidence="2" type="ORF">PG303_07035</name>
</gene>
<keyword evidence="1" id="KW-0472">Membrane</keyword>
<accession>A0AAP6HE99</accession>
<reference evidence="2" key="1">
    <citation type="submission" date="2023-01" db="EMBL/GenBank/DDBJ databases">
        <title>Genome-based studies on antimicrobial resistance profiles of Riemerella anatipestifer in China, 1994 to 2021.</title>
        <authorList>
            <person name="Yang Z."/>
            <person name="Zhu D."/>
        </authorList>
    </citation>
    <scope>NUCLEOTIDE SEQUENCE</scope>
    <source>
        <strain evidence="2">RCAD1218</strain>
    </source>
</reference>
<proteinExistence type="predicted"/>
<feature type="transmembrane region" description="Helical" evidence="1">
    <location>
        <begin position="7"/>
        <end position="28"/>
    </location>
</feature>
<dbReference type="EMBL" id="JAQZHK010000005">
    <property type="protein sequence ID" value="MDY3512964.1"/>
    <property type="molecule type" value="Genomic_DNA"/>
</dbReference>